<dbReference type="InterPro" id="IPR012942">
    <property type="entry name" value="SRR1-like"/>
</dbReference>
<dbReference type="Proteomes" id="UP000800097">
    <property type="component" value="Unassembled WGS sequence"/>
</dbReference>
<dbReference type="PANTHER" id="PTHR42080">
    <property type="entry name" value="SRR1 DOMAIN-CONTAINING PROTEIN"/>
    <property type="match status" value="1"/>
</dbReference>
<evidence type="ECO:0000313" key="3">
    <source>
        <dbReference type="Proteomes" id="UP000800097"/>
    </source>
</evidence>
<name>A0A6A6J4L7_WESOR</name>
<keyword evidence="3" id="KW-1185">Reference proteome</keyword>
<organism evidence="2 3">
    <name type="scientific">Westerdykella ornata</name>
    <dbReference type="NCBI Taxonomy" id="318751"/>
    <lineage>
        <taxon>Eukaryota</taxon>
        <taxon>Fungi</taxon>
        <taxon>Dikarya</taxon>
        <taxon>Ascomycota</taxon>
        <taxon>Pezizomycotina</taxon>
        <taxon>Dothideomycetes</taxon>
        <taxon>Pleosporomycetidae</taxon>
        <taxon>Pleosporales</taxon>
        <taxon>Sporormiaceae</taxon>
        <taxon>Westerdykella</taxon>
    </lineage>
</organism>
<dbReference type="RefSeq" id="XP_033649060.1">
    <property type="nucleotide sequence ID" value="XM_033794831.1"/>
</dbReference>
<evidence type="ECO:0000313" key="2">
    <source>
        <dbReference type="EMBL" id="KAF2271521.1"/>
    </source>
</evidence>
<dbReference type="AlphaFoldDB" id="A0A6A6J4L7"/>
<proteinExistence type="predicted"/>
<feature type="non-terminal residue" evidence="2">
    <location>
        <position position="1"/>
    </location>
</feature>
<reference evidence="2" key="1">
    <citation type="journal article" date="2020" name="Stud. Mycol.">
        <title>101 Dothideomycetes genomes: a test case for predicting lifestyles and emergence of pathogens.</title>
        <authorList>
            <person name="Haridas S."/>
            <person name="Albert R."/>
            <person name="Binder M."/>
            <person name="Bloem J."/>
            <person name="Labutti K."/>
            <person name="Salamov A."/>
            <person name="Andreopoulos B."/>
            <person name="Baker S."/>
            <person name="Barry K."/>
            <person name="Bills G."/>
            <person name="Bluhm B."/>
            <person name="Cannon C."/>
            <person name="Castanera R."/>
            <person name="Culley D."/>
            <person name="Daum C."/>
            <person name="Ezra D."/>
            <person name="Gonzalez J."/>
            <person name="Henrissat B."/>
            <person name="Kuo A."/>
            <person name="Liang C."/>
            <person name="Lipzen A."/>
            <person name="Lutzoni F."/>
            <person name="Magnuson J."/>
            <person name="Mondo S."/>
            <person name="Nolan M."/>
            <person name="Ohm R."/>
            <person name="Pangilinan J."/>
            <person name="Park H.-J."/>
            <person name="Ramirez L."/>
            <person name="Alfaro M."/>
            <person name="Sun H."/>
            <person name="Tritt A."/>
            <person name="Yoshinaga Y."/>
            <person name="Zwiers L.-H."/>
            <person name="Turgeon B."/>
            <person name="Goodwin S."/>
            <person name="Spatafora J."/>
            <person name="Crous P."/>
            <person name="Grigoriev I."/>
        </authorList>
    </citation>
    <scope>NUCLEOTIDE SEQUENCE</scope>
    <source>
        <strain evidence="2">CBS 379.55</strain>
    </source>
</reference>
<feature type="non-terminal residue" evidence="2">
    <location>
        <position position="208"/>
    </location>
</feature>
<dbReference type="PANTHER" id="PTHR42080:SF1">
    <property type="entry name" value="SRR1-LIKE DOMAIN-CONTAINING PROTEIN"/>
    <property type="match status" value="1"/>
</dbReference>
<sequence length="208" mass="23934">PQRTLPGLTVQKLCADSSTMERQFRDTGYARRLYAILQRGTWDIDTAVCVGIGSFSAEWQNRWRSMWQLVLFLGVVAQCGYNDSAEIRLCAQEPCFSSLDEEFLQTLGISVVAEGTERHISPRTFLYAPFLEHAVLMSVFLRDKDPKLYIGNEIRSDHKTPALVEYNGIGRKFARGRRYWVLSDFELHNDALNGMFVYFREEGDEDED</sequence>
<dbReference type="OrthoDB" id="5318346at2759"/>
<protein>
    <recommendedName>
        <fullName evidence="1">SRR1-like domain-containing protein</fullName>
    </recommendedName>
</protein>
<evidence type="ECO:0000259" key="1">
    <source>
        <dbReference type="Pfam" id="PF07985"/>
    </source>
</evidence>
<dbReference type="Pfam" id="PF07985">
    <property type="entry name" value="SRR1"/>
    <property type="match status" value="1"/>
</dbReference>
<dbReference type="GeneID" id="54548006"/>
<gene>
    <name evidence="2" type="ORF">EI97DRAFT_350161</name>
</gene>
<feature type="domain" description="SRR1-like" evidence="1">
    <location>
        <begin position="38"/>
        <end position="160"/>
    </location>
</feature>
<accession>A0A6A6J4L7</accession>
<dbReference type="EMBL" id="ML986539">
    <property type="protein sequence ID" value="KAF2271521.1"/>
    <property type="molecule type" value="Genomic_DNA"/>
</dbReference>